<dbReference type="Proteomes" id="UP000654279">
    <property type="component" value="Unassembled WGS sequence"/>
</dbReference>
<dbReference type="InterPro" id="IPR011059">
    <property type="entry name" value="Metal-dep_hydrolase_composite"/>
</dbReference>
<evidence type="ECO:0000259" key="1">
    <source>
        <dbReference type="Pfam" id="PF07969"/>
    </source>
</evidence>
<dbReference type="Pfam" id="PF07969">
    <property type="entry name" value="Amidohydro_3"/>
    <property type="match status" value="1"/>
</dbReference>
<gene>
    <name evidence="2" type="ORF">H8699_01195</name>
</gene>
<dbReference type="GO" id="GO:0016810">
    <property type="term" value="F:hydrolase activity, acting on carbon-nitrogen (but not peptide) bonds"/>
    <property type="evidence" value="ECO:0007669"/>
    <property type="project" value="InterPro"/>
</dbReference>
<dbReference type="Gene3D" id="3.10.310.70">
    <property type="match status" value="1"/>
</dbReference>
<dbReference type="InterPro" id="IPR013108">
    <property type="entry name" value="Amidohydro_3"/>
</dbReference>
<dbReference type="SUPFAM" id="SSF51556">
    <property type="entry name" value="Metallo-dependent hydrolases"/>
    <property type="match status" value="1"/>
</dbReference>
<dbReference type="AlphaFoldDB" id="A0A926CY14"/>
<dbReference type="Gene3D" id="2.30.40.10">
    <property type="entry name" value="Urease, subunit C, domain 1"/>
    <property type="match status" value="1"/>
</dbReference>
<organism evidence="2 3">
    <name type="scientific">Luoshenia tenuis</name>
    <dbReference type="NCBI Taxonomy" id="2763654"/>
    <lineage>
        <taxon>Bacteria</taxon>
        <taxon>Bacillati</taxon>
        <taxon>Bacillota</taxon>
        <taxon>Clostridia</taxon>
        <taxon>Christensenellales</taxon>
        <taxon>Christensenellaceae</taxon>
        <taxon>Luoshenia</taxon>
    </lineage>
</organism>
<accession>A0A926CY14</accession>
<evidence type="ECO:0000313" key="3">
    <source>
        <dbReference type="Proteomes" id="UP000654279"/>
    </source>
</evidence>
<keyword evidence="3" id="KW-1185">Reference proteome</keyword>
<comment type="caution">
    <text evidence="2">The sequence shown here is derived from an EMBL/GenBank/DDBJ whole genome shotgun (WGS) entry which is preliminary data.</text>
</comment>
<dbReference type="PANTHER" id="PTHR22642:SF2">
    <property type="entry name" value="PROTEIN LONG AFTER FAR-RED 3"/>
    <property type="match status" value="1"/>
</dbReference>
<evidence type="ECO:0000313" key="2">
    <source>
        <dbReference type="EMBL" id="MBC8528054.1"/>
    </source>
</evidence>
<feature type="domain" description="Amidohydrolase 3" evidence="1">
    <location>
        <begin position="49"/>
        <end position="528"/>
    </location>
</feature>
<dbReference type="InterPro" id="IPR033932">
    <property type="entry name" value="YtcJ-like"/>
</dbReference>
<dbReference type="SUPFAM" id="SSF51338">
    <property type="entry name" value="Composite domain of metallo-dependent hydrolases"/>
    <property type="match status" value="1"/>
</dbReference>
<dbReference type="EMBL" id="JACRSO010000001">
    <property type="protein sequence ID" value="MBC8528054.1"/>
    <property type="molecule type" value="Genomic_DNA"/>
</dbReference>
<dbReference type="RefSeq" id="WP_249284112.1">
    <property type="nucleotide sequence ID" value="NZ_JACRSO010000001.1"/>
</dbReference>
<dbReference type="InterPro" id="IPR032466">
    <property type="entry name" value="Metal_Hydrolase"/>
</dbReference>
<dbReference type="PANTHER" id="PTHR22642">
    <property type="entry name" value="IMIDAZOLONEPROPIONASE"/>
    <property type="match status" value="1"/>
</dbReference>
<protein>
    <submittedName>
        <fullName evidence="2">Amidohydrolase</fullName>
    </submittedName>
</protein>
<name>A0A926CY14_9FIRM</name>
<sequence length="531" mass="58753">MEQKLFFNGDIITMREEQPYAQALLVKGGAIAFIGSLERARELAGAEAEMIDLEGKTLMPAFMDAHSHITNVASNLRVADLSGCKDEDEIILRLREFAKAHGVPAGDWLIGYGYDHNELASGMHPTCKALDAIEDHPVLVTHTSGHMGAVNRLGLQKLGITRETPDPTGGVIGRDSGGDPNGYLEETAFTKVSALIPAPTLEEMMQAMDEAQEIYLKNGITTAQDGMVVPGNFALLKAMADAGRLKIDVVAYIDLAENSRLLRANHPYTQNYLNHLKIGGYKIFLDGSPQGRTAWMSEPYENAPDGYRGYPIYTDAQVKAFCEVALHEKQQLLAHCNGDAAAQQYIDAFKAALGEMGVKNEIRPVMIHAQTLRPDQLDEMKQIGMIPSYFVAHTYYWGDVHIKNLGRARAMRISPVGTTVQKQVRYTFHQDAPVVPPKMLHTVWCAVNRLTKSGQVLGEDERISPYKAIQGVTEHVAWQYAQEDKKGSLQSGKLADLVILDRNPLKVEPMEIKDIEVLETLKEGRTLYRKG</sequence>
<dbReference type="Gene3D" id="3.20.20.140">
    <property type="entry name" value="Metal-dependent hydrolases"/>
    <property type="match status" value="1"/>
</dbReference>
<dbReference type="CDD" id="cd01300">
    <property type="entry name" value="YtcJ_like"/>
    <property type="match status" value="1"/>
</dbReference>
<reference evidence="2" key="1">
    <citation type="submission" date="2020-08" db="EMBL/GenBank/DDBJ databases">
        <title>Genome public.</title>
        <authorList>
            <person name="Liu C."/>
            <person name="Sun Q."/>
        </authorList>
    </citation>
    <scope>NUCLEOTIDE SEQUENCE</scope>
    <source>
        <strain evidence="2">NSJ-44</strain>
    </source>
</reference>
<proteinExistence type="predicted"/>